<dbReference type="RefSeq" id="XP_012190980.1">
    <property type="nucleotide sequence ID" value="XM_012335590.1"/>
</dbReference>
<evidence type="ECO:0000313" key="1">
    <source>
        <dbReference type="EMBL" id="GAC97393.1"/>
    </source>
</evidence>
<dbReference type="InterPro" id="IPR052349">
    <property type="entry name" value="Metallo-hydrolase_Enzymes"/>
</dbReference>
<protein>
    <submittedName>
        <fullName evidence="1">Zinc metallopeptidase</fullName>
    </submittedName>
</protein>
<dbReference type="PANTHER" id="PTHR32027:SF0">
    <property type="entry name" value="CYTOSINE DEAMINASE"/>
    <property type="match status" value="1"/>
</dbReference>
<dbReference type="AlphaFoldDB" id="R9P7M7"/>
<sequence>MTDHREAKDAASTLLIKNVRLPPEAYASLHHVNLPQDQQEEIPVVDVEYVHLEPSSSTPAGTHAVEVYLRSSEALSRKPVTSDGAAPFQSVAQTIPLPASSGPSTSDPNQLVARFNTVTPIPSTSTCIDANSSISIPGGLCHPHVHLDKCYLLDRCTLSTGTFSEALTSTSSAKSHFTHDDVRARMRRLVLSSLSHGVTCMRAFVEVDPTVGLMCLEAGIEVKKEFEDKCEVQIVVFAQDAIFYPDDEAKEKEMQRLLEEAATRPEVDVIGSAPYVESLSKRDQEQLDERGQNIKQKQQQSRNITHIFELASKYSKHVDFHLDYDLDPPGSEIDGTQSMIPFVVSLSQQRIWNHSNGNKRSVTVGHCTKLSCFDEHHLDQLASCFSSSPTADVPPISFVALPPSDLYMQGRSQPYASRSRATLPLLTLSSHPTLQHHTNWAMGVNNVANLFTPQGDADPLALLPTMVGVWQSAKPRDCEVLVGSVNVGVSYIFRLTDSAGHELVTQGLEETFPLFFWDAAPQLGLDGTGRDGVDADVLGRKFESETSGQTVHTRRYACHDGPTWHGLFRHHTGGQHHTPSALEMSLGGSDFDGKRRADEPDRGGIDDVLVGPLFERFRVDGIAGRVDQMIELADLAEELDQARFRFGSLEVDGKARDARRIDIVLLSGIGKFGDRSFDAIGGGGTDYDVGSFFDQGGSGGKAKPRSASDDDHLLAFKHRSCLGGCHVG</sequence>
<dbReference type="InterPro" id="IPR032466">
    <property type="entry name" value="Metal_Hydrolase"/>
</dbReference>
<dbReference type="eggNOG" id="ENOG502RYNQ">
    <property type="taxonomic scope" value="Eukaryota"/>
</dbReference>
<name>R9P7M7_PSEHS</name>
<dbReference type="GO" id="GO:0016814">
    <property type="term" value="F:hydrolase activity, acting on carbon-nitrogen (but not peptide) bonds, in cyclic amidines"/>
    <property type="evidence" value="ECO:0007669"/>
    <property type="project" value="TreeGrafter"/>
</dbReference>
<reference evidence="2" key="1">
    <citation type="journal article" date="2013" name="Genome Announc.">
        <title>Draft genome sequence of the basidiomycetous yeast-like fungus Pseudozyma hubeiensis SY62, which produces an abundant amount of the biosurfactant mannosylerythritol lipids.</title>
        <authorList>
            <person name="Konishi M."/>
            <person name="Hatada Y."/>
            <person name="Horiuchi J."/>
        </authorList>
    </citation>
    <scope>NUCLEOTIDE SEQUENCE [LARGE SCALE GENOMIC DNA]</scope>
    <source>
        <strain evidence="2">SY62</strain>
    </source>
</reference>
<dbReference type="SUPFAM" id="SSF51556">
    <property type="entry name" value="Metallo-dependent hydrolases"/>
    <property type="match status" value="1"/>
</dbReference>
<dbReference type="PANTHER" id="PTHR32027">
    <property type="entry name" value="CYTOSINE DEAMINASE"/>
    <property type="match status" value="1"/>
</dbReference>
<dbReference type="OrthoDB" id="10266980at2759"/>
<evidence type="ECO:0000313" key="2">
    <source>
        <dbReference type="Proteomes" id="UP000014071"/>
    </source>
</evidence>
<dbReference type="EMBL" id="DF238809">
    <property type="protein sequence ID" value="GAC97393.1"/>
    <property type="molecule type" value="Genomic_DNA"/>
</dbReference>
<keyword evidence="2" id="KW-1185">Reference proteome</keyword>
<proteinExistence type="predicted"/>
<organism evidence="1 2">
    <name type="scientific">Pseudozyma hubeiensis (strain SY62)</name>
    <name type="common">Yeast</name>
    <dbReference type="NCBI Taxonomy" id="1305764"/>
    <lineage>
        <taxon>Eukaryota</taxon>
        <taxon>Fungi</taxon>
        <taxon>Dikarya</taxon>
        <taxon>Basidiomycota</taxon>
        <taxon>Ustilaginomycotina</taxon>
        <taxon>Ustilaginomycetes</taxon>
        <taxon>Ustilaginales</taxon>
        <taxon>Ustilaginaceae</taxon>
        <taxon>Pseudozyma</taxon>
    </lineage>
</organism>
<dbReference type="Proteomes" id="UP000014071">
    <property type="component" value="Unassembled WGS sequence"/>
</dbReference>
<gene>
    <name evidence="1" type="ORF">PHSY_004978</name>
</gene>
<dbReference type="HOGENOM" id="CLU_380406_0_0_1"/>
<dbReference type="GeneID" id="24110259"/>
<dbReference type="Gene3D" id="3.20.20.140">
    <property type="entry name" value="Metal-dependent hydrolases"/>
    <property type="match status" value="1"/>
</dbReference>
<dbReference type="STRING" id="1305764.R9P7M7"/>
<accession>R9P7M7</accession>